<gene>
    <name evidence="3" type="ORF">ACFO5T_05640</name>
</gene>
<dbReference type="InterPro" id="IPR031165">
    <property type="entry name" value="GNAT_YJDJ"/>
</dbReference>
<dbReference type="EMBL" id="JBHSHB010000008">
    <property type="protein sequence ID" value="MFC4689905.1"/>
    <property type="molecule type" value="Genomic_DNA"/>
</dbReference>
<dbReference type="InterPro" id="IPR045057">
    <property type="entry name" value="Gcn5-rel_NAT"/>
</dbReference>
<feature type="domain" description="N-acetyltransferase" evidence="1">
    <location>
        <begin position="1"/>
        <end position="94"/>
    </location>
</feature>
<dbReference type="EC" id="2.3.1.-" evidence="3"/>
<dbReference type="InterPro" id="IPR016181">
    <property type="entry name" value="Acyl_CoA_acyltransferase"/>
</dbReference>
<evidence type="ECO:0000259" key="2">
    <source>
        <dbReference type="PROSITE" id="PS51729"/>
    </source>
</evidence>
<dbReference type="PANTHER" id="PTHR31435:SF10">
    <property type="entry name" value="BSR4717 PROTEIN"/>
    <property type="match status" value="1"/>
</dbReference>
<proteinExistence type="predicted"/>
<dbReference type="GO" id="GO:0016746">
    <property type="term" value="F:acyltransferase activity"/>
    <property type="evidence" value="ECO:0007669"/>
    <property type="project" value="UniProtKB-KW"/>
</dbReference>
<keyword evidence="3" id="KW-0808">Transferase</keyword>
<dbReference type="PANTHER" id="PTHR31435">
    <property type="entry name" value="PROTEIN NATD1"/>
    <property type="match status" value="1"/>
</dbReference>
<evidence type="ECO:0000259" key="1">
    <source>
        <dbReference type="PROSITE" id="PS51186"/>
    </source>
</evidence>
<dbReference type="CDD" id="cd04301">
    <property type="entry name" value="NAT_SF"/>
    <property type="match status" value="1"/>
</dbReference>
<dbReference type="PROSITE" id="PS51186">
    <property type="entry name" value="GNAT"/>
    <property type="match status" value="1"/>
</dbReference>
<name>A0ABV9L7U2_9FLAO</name>
<dbReference type="Pfam" id="PF14542">
    <property type="entry name" value="Acetyltransf_CG"/>
    <property type="match status" value="1"/>
</dbReference>
<organism evidence="3 4">
    <name type="scientific">Dokdonia genika</name>
    <dbReference type="NCBI Taxonomy" id="308113"/>
    <lineage>
        <taxon>Bacteria</taxon>
        <taxon>Pseudomonadati</taxon>
        <taxon>Bacteroidota</taxon>
        <taxon>Flavobacteriia</taxon>
        <taxon>Flavobacteriales</taxon>
        <taxon>Flavobacteriaceae</taxon>
        <taxon>Dokdonia</taxon>
    </lineage>
</organism>
<evidence type="ECO:0000313" key="3">
    <source>
        <dbReference type="EMBL" id="MFC4689905.1"/>
    </source>
</evidence>
<feature type="domain" description="N-acetyltransferase" evidence="2">
    <location>
        <begin position="5"/>
        <end position="93"/>
    </location>
</feature>
<evidence type="ECO:0000313" key="4">
    <source>
        <dbReference type="Proteomes" id="UP001595878"/>
    </source>
</evidence>
<sequence>MEITLKKKDNKGFAIASKDGKKAGAMTYSRASKELIIIDHTEVEDTFKGQGVGKQLLYKIVAMARENDVKIIPLCPFANAMFKKNEDIQDVLKK</sequence>
<accession>A0ABV9L7U2</accession>
<comment type="caution">
    <text evidence="3">The sequence shown here is derived from an EMBL/GenBank/DDBJ whole genome shotgun (WGS) entry which is preliminary data.</text>
</comment>
<protein>
    <submittedName>
        <fullName evidence="3">GNAT family N-acetyltransferase</fullName>
        <ecNumber evidence="3">2.3.1.-</ecNumber>
    </submittedName>
</protein>
<keyword evidence="3" id="KW-0012">Acyltransferase</keyword>
<reference evidence="4" key="1">
    <citation type="journal article" date="2019" name="Int. J. Syst. Evol. Microbiol.">
        <title>The Global Catalogue of Microorganisms (GCM) 10K type strain sequencing project: providing services to taxonomists for standard genome sequencing and annotation.</title>
        <authorList>
            <consortium name="The Broad Institute Genomics Platform"/>
            <consortium name="The Broad Institute Genome Sequencing Center for Infectious Disease"/>
            <person name="Wu L."/>
            <person name="Ma J."/>
        </authorList>
    </citation>
    <scope>NUCLEOTIDE SEQUENCE [LARGE SCALE GENOMIC DNA]</scope>
    <source>
        <strain evidence="4">CGMCC 4.7427</strain>
    </source>
</reference>
<dbReference type="RefSeq" id="WP_380032698.1">
    <property type="nucleotide sequence ID" value="NZ_JBHSHB010000008.1"/>
</dbReference>
<dbReference type="PROSITE" id="PS51729">
    <property type="entry name" value="GNAT_YJDJ"/>
    <property type="match status" value="1"/>
</dbReference>
<dbReference type="SUPFAM" id="SSF55729">
    <property type="entry name" value="Acyl-CoA N-acyltransferases (Nat)"/>
    <property type="match status" value="1"/>
</dbReference>
<dbReference type="Proteomes" id="UP001595878">
    <property type="component" value="Unassembled WGS sequence"/>
</dbReference>
<dbReference type="InterPro" id="IPR000182">
    <property type="entry name" value="GNAT_dom"/>
</dbReference>
<dbReference type="Gene3D" id="3.40.630.30">
    <property type="match status" value="1"/>
</dbReference>
<keyword evidence="4" id="KW-1185">Reference proteome</keyword>